<organism evidence="4 5">
    <name type="scientific">Azospirillum lipoferum</name>
    <dbReference type="NCBI Taxonomy" id="193"/>
    <lineage>
        <taxon>Bacteria</taxon>
        <taxon>Pseudomonadati</taxon>
        <taxon>Pseudomonadota</taxon>
        <taxon>Alphaproteobacteria</taxon>
        <taxon>Rhodospirillales</taxon>
        <taxon>Azospirillaceae</taxon>
        <taxon>Azospirillum</taxon>
    </lineage>
</organism>
<evidence type="ECO:0000256" key="1">
    <source>
        <dbReference type="ARBA" id="ARBA00022679"/>
    </source>
</evidence>
<comment type="caution">
    <text evidence="4">The sequence shown here is derived from an EMBL/GenBank/DDBJ whole genome shotgun (WGS) entry which is preliminary data.</text>
</comment>
<feature type="domain" description="N-acetyltransferase" evidence="3">
    <location>
        <begin position="20"/>
        <end position="185"/>
    </location>
</feature>
<keyword evidence="5" id="KW-1185">Reference proteome</keyword>
<proteinExistence type="predicted"/>
<dbReference type="PROSITE" id="PS51186">
    <property type="entry name" value="GNAT"/>
    <property type="match status" value="1"/>
</dbReference>
<dbReference type="SUPFAM" id="SSF55729">
    <property type="entry name" value="Acyl-CoA N-acyltransferases (Nat)"/>
    <property type="match status" value="1"/>
</dbReference>
<dbReference type="Gene3D" id="3.40.630.30">
    <property type="match status" value="1"/>
</dbReference>
<dbReference type="EMBL" id="VTTN01000031">
    <property type="protein sequence ID" value="KAA0586799.1"/>
    <property type="molecule type" value="Genomic_DNA"/>
</dbReference>
<dbReference type="InterPro" id="IPR050832">
    <property type="entry name" value="Bact_Acetyltransf"/>
</dbReference>
<dbReference type="AlphaFoldDB" id="A0A5A9G0D3"/>
<reference evidence="4 5" key="1">
    <citation type="submission" date="2019-08" db="EMBL/GenBank/DDBJ databases">
        <authorList>
            <person name="Grouzdev D."/>
            <person name="Tikhonova E."/>
            <person name="Kravchenko I."/>
        </authorList>
    </citation>
    <scope>NUCLEOTIDE SEQUENCE [LARGE SCALE GENOMIC DNA]</scope>
    <source>
        <strain evidence="4 5">59b</strain>
    </source>
</reference>
<dbReference type="CDD" id="cd04301">
    <property type="entry name" value="NAT_SF"/>
    <property type="match status" value="1"/>
</dbReference>
<gene>
    <name evidence="4" type="ORF">FZ942_34590</name>
</gene>
<keyword evidence="2" id="KW-0012">Acyltransferase</keyword>
<dbReference type="Proteomes" id="UP000324927">
    <property type="component" value="Unassembled WGS sequence"/>
</dbReference>
<protein>
    <submittedName>
        <fullName evidence="4">GNAT family N-acetyltransferase</fullName>
    </submittedName>
</protein>
<dbReference type="InterPro" id="IPR016181">
    <property type="entry name" value="Acyl_CoA_acyltransferase"/>
</dbReference>
<dbReference type="GO" id="GO:0016747">
    <property type="term" value="F:acyltransferase activity, transferring groups other than amino-acyl groups"/>
    <property type="evidence" value="ECO:0007669"/>
    <property type="project" value="InterPro"/>
</dbReference>
<evidence type="ECO:0000313" key="4">
    <source>
        <dbReference type="EMBL" id="KAA0586799.1"/>
    </source>
</evidence>
<evidence type="ECO:0000256" key="2">
    <source>
        <dbReference type="ARBA" id="ARBA00023315"/>
    </source>
</evidence>
<sequence>MDRCREGGTLGIRTVSEPGFTIRTAGPGDAGAVDSVLSASYPALMPAGYPPAVMERVLPIITRSNPALLDAGTYYLAEAVDGTPVGSGGWSFDWPGEPTRPPQPGLAHIRHFATHPGWLRRGVGRALLDRCFADAEAAGASRMLCYASLVAEEFYASAGFVAIGRNSMEFPPGNRFDSIVMERSL</sequence>
<dbReference type="Pfam" id="PF00583">
    <property type="entry name" value="Acetyltransf_1"/>
    <property type="match status" value="1"/>
</dbReference>
<dbReference type="InterPro" id="IPR000182">
    <property type="entry name" value="GNAT_dom"/>
</dbReference>
<accession>A0A5A9G0D3</accession>
<name>A0A5A9G0D3_AZOLI</name>
<evidence type="ECO:0000259" key="3">
    <source>
        <dbReference type="PROSITE" id="PS51186"/>
    </source>
</evidence>
<keyword evidence="1 4" id="KW-0808">Transferase</keyword>
<dbReference type="PANTHER" id="PTHR43877:SF1">
    <property type="entry name" value="ACETYLTRANSFERASE"/>
    <property type="match status" value="1"/>
</dbReference>
<evidence type="ECO:0000313" key="5">
    <source>
        <dbReference type="Proteomes" id="UP000324927"/>
    </source>
</evidence>
<dbReference type="PANTHER" id="PTHR43877">
    <property type="entry name" value="AMINOALKYLPHOSPHONATE N-ACETYLTRANSFERASE-RELATED-RELATED"/>
    <property type="match status" value="1"/>
</dbReference>
<dbReference type="OrthoDB" id="118465at2"/>